<feature type="domain" description="FecR protein" evidence="2">
    <location>
        <begin position="178"/>
        <end position="272"/>
    </location>
</feature>
<proteinExistence type="predicted"/>
<organism evidence="4 5">
    <name type="scientific">Candidatus Pseudobacter hemicellulosilyticus</name>
    <dbReference type="NCBI Taxonomy" id="3121375"/>
    <lineage>
        <taxon>Bacteria</taxon>
        <taxon>Pseudomonadati</taxon>
        <taxon>Bacteroidota</taxon>
        <taxon>Chitinophagia</taxon>
        <taxon>Chitinophagales</taxon>
        <taxon>Chitinophagaceae</taxon>
        <taxon>Pseudobacter</taxon>
    </lineage>
</organism>
<reference evidence="4" key="1">
    <citation type="submission" date="2023-03" db="EMBL/GenBank/DDBJ databases">
        <title>Andean soil-derived lignocellulolytic bacterial consortium as a source of novel taxa and putative plastic-active enzymes.</title>
        <authorList>
            <person name="Diaz-Garcia L."/>
            <person name="Chuvochina M."/>
            <person name="Feuerriegel G."/>
            <person name="Bunk B."/>
            <person name="Sproer C."/>
            <person name="Streit W.R."/>
            <person name="Rodriguez L.M."/>
            <person name="Overmann J."/>
            <person name="Jimenez D.J."/>
        </authorList>
    </citation>
    <scope>NUCLEOTIDE SEQUENCE</scope>
    <source>
        <strain evidence="4">MAG 7</strain>
    </source>
</reference>
<dbReference type="GO" id="GO:0016989">
    <property type="term" value="F:sigma factor antagonist activity"/>
    <property type="evidence" value="ECO:0007669"/>
    <property type="project" value="TreeGrafter"/>
</dbReference>
<dbReference type="Pfam" id="PF04773">
    <property type="entry name" value="FecR"/>
    <property type="match status" value="1"/>
</dbReference>
<evidence type="ECO:0000256" key="1">
    <source>
        <dbReference type="SAM" id="Phobius"/>
    </source>
</evidence>
<dbReference type="InterPro" id="IPR032508">
    <property type="entry name" value="FecR_C"/>
</dbReference>
<keyword evidence="1" id="KW-1133">Transmembrane helix</keyword>
<sequence>MRTGQELTANEQEELDQWRAVHPGNQAYFDILDDPEAFTEEFLQYARIADTYKDLEPAIGAAIPADPPVMPVAPVIPLYKKWLPWVAAAVVALLLVPIIYLILPSSPADTAKADQPSGMQQESLPAVQQATLTLANNEQIRLNEAPVGRITAEQGAAVEKRADGSLVYSAAGGNALHTLTTPRGGFYHLTLSDGTKVWLNAASSLRFPAGFTGTARKVTLSGEAYFDVAAKKGMPFLVETERGIVEVLGTQFNIRDYPEDVMATTLVQGAVKLAVASSDQQPVLMAPGQQALIREKTGLVQLVPGNIQHATAWRRGVFSFQEMDLRQIMQELSRWYDVEIRFEPGIITSEVYMGELDRTLSLPRLLVPLAKMSSLEFRLQGKTVIVSH</sequence>
<dbReference type="Gene3D" id="3.55.50.30">
    <property type="match status" value="1"/>
</dbReference>
<keyword evidence="1" id="KW-0812">Transmembrane</keyword>
<evidence type="ECO:0000259" key="2">
    <source>
        <dbReference type="Pfam" id="PF04773"/>
    </source>
</evidence>
<dbReference type="PANTHER" id="PTHR30273:SF2">
    <property type="entry name" value="PROTEIN FECR"/>
    <property type="match status" value="1"/>
</dbReference>
<protein>
    <submittedName>
        <fullName evidence="4">FecR domain-containing protein</fullName>
    </submittedName>
</protein>
<evidence type="ECO:0000313" key="5">
    <source>
        <dbReference type="Proteomes" id="UP001220610"/>
    </source>
</evidence>
<dbReference type="InterPro" id="IPR006860">
    <property type="entry name" value="FecR"/>
</dbReference>
<name>A0AAJ6BHR2_9BACT</name>
<keyword evidence="1" id="KW-0472">Membrane</keyword>
<dbReference type="EMBL" id="CP119311">
    <property type="protein sequence ID" value="WEK38000.1"/>
    <property type="molecule type" value="Genomic_DNA"/>
</dbReference>
<dbReference type="AlphaFoldDB" id="A0AAJ6BHR2"/>
<feature type="transmembrane region" description="Helical" evidence="1">
    <location>
        <begin position="82"/>
        <end position="103"/>
    </location>
</feature>
<gene>
    <name evidence="4" type="ORF">P0Y53_10860</name>
</gene>
<evidence type="ECO:0000259" key="3">
    <source>
        <dbReference type="Pfam" id="PF16344"/>
    </source>
</evidence>
<evidence type="ECO:0000313" key="4">
    <source>
        <dbReference type="EMBL" id="WEK38000.1"/>
    </source>
</evidence>
<accession>A0AAJ6BHR2</accession>
<feature type="domain" description="Protein FecR C-terminal" evidence="3">
    <location>
        <begin position="318"/>
        <end position="386"/>
    </location>
</feature>
<dbReference type="InterPro" id="IPR012373">
    <property type="entry name" value="Ferrdict_sens_TM"/>
</dbReference>
<dbReference type="PANTHER" id="PTHR30273">
    <property type="entry name" value="PERIPLASMIC SIGNAL SENSOR AND SIGMA FACTOR ACTIVATOR FECR-RELATED"/>
    <property type="match status" value="1"/>
</dbReference>
<dbReference type="Pfam" id="PF16344">
    <property type="entry name" value="FecR_C"/>
    <property type="match status" value="1"/>
</dbReference>
<dbReference type="Proteomes" id="UP001220610">
    <property type="component" value="Chromosome"/>
</dbReference>
<dbReference type="Gene3D" id="2.60.120.1440">
    <property type="match status" value="1"/>
</dbReference>